<organism evidence="6 7">
    <name type="scientific">Streptomyces tanashiensis</name>
    <dbReference type="NCBI Taxonomy" id="67367"/>
    <lineage>
        <taxon>Bacteria</taxon>
        <taxon>Bacillati</taxon>
        <taxon>Actinomycetota</taxon>
        <taxon>Actinomycetes</taxon>
        <taxon>Kitasatosporales</taxon>
        <taxon>Streptomycetaceae</taxon>
        <taxon>Streptomyces</taxon>
    </lineage>
</organism>
<dbReference type="EMBL" id="CP084204">
    <property type="protein sequence ID" value="UZX25144.1"/>
    <property type="molecule type" value="Genomic_DNA"/>
</dbReference>
<protein>
    <submittedName>
        <fullName evidence="6">Hydantoinase B/oxoprolinase family protein</fullName>
    </submittedName>
</protein>
<evidence type="ECO:0000313" key="6">
    <source>
        <dbReference type="EMBL" id="UZX25144.1"/>
    </source>
</evidence>
<name>A0ABY6R708_9ACTN</name>
<dbReference type="InterPro" id="IPR045079">
    <property type="entry name" value="Oxoprolinase-like"/>
</dbReference>
<dbReference type="InterPro" id="IPR008040">
    <property type="entry name" value="Hydant_A_N"/>
</dbReference>
<gene>
    <name evidence="6" type="ORF">LDH80_32540</name>
</gene>
<dbReference type="Pfam" id="PF05378">
    <property type="entry name" value="Hydant_A_N"/>
    <property type="match status" value="1"/>
</dbReference>
<dbReference type="Pfam" id="PF01968">
    <property type="entry name" value="Hydantoinase_A"/>
    <property type="match status" value="1"/>
</dbReference>
<dbReference type="InterPro" id="IPR049517">
    <property type="entry name" value="ACX-like_C"/>
</dbReference>
<evidence type="ECO:0000259" key="2">
    <source>
        <dbReference type="Pfam" id="PF01968"/>
    </source>
</evidence>
<evidence type="ECO:0000313" key="7">
    <source>
        <dbReference type="Proteomes" id="UP001164506"/>
    </source>
</evidence>
<dbReference type="GeneID" id="95604271"/>
<evidence type="ECO:0000256" key="1">
    <source>
        <dbReference type="ARBA" id="ARBA00010403"/>
    </source>
</evidence>
<feature type="domain" description="Acetophenone carboxylase-like C-terminal" evidence="5">
    <location>
        <begin position="505"/>
        <end position="662"/>
    </location>
</feature>
<dbReference type="Pfam" id="PF02538">
    <property type="entry name" value="Hydantoinase_B"/>
    <property type="match status" value="1"/>
</dbReference>
<keyword evidence="7" id="KW-1185">Reference proteome</keyword>
<accession>A0ABY6R708</accession>
<feature type="domain" description="Hydantoinase A/oxoprolinase" evidence="2">
    <location>
        <begin position="205"/>
        <end position="488"/>
    </location>
</feature>
<dbReference type="PANTHER" id="PTHR11365">
    <property type="entry name" value="5-OXOPROLINASE RELATED"/>
    <property type="match status" value="1"/>
</dbReference>
<dbReference type="InterPro" id="IPR003692">
    <property type="entry name" value="Hydantoinase_B"/>
</dbReference>
<dbReference type="InterPro" id="IPR002821">
    <property type="entry name" value="Hydantoinase_A"/>
</dbReference>
<dbReference type="RefSeq" id="WP_267259875.1">
    <property type="nucleotide sequence ID" value="NZ_CP084204.1"/>
</dbReference>
<feature type="domain" description="Hydantoinase/oxoprolinase N-terminal" evidence="4">
    <location>
        <begin position="7"/>
        <end position="184"/>
    </location>
</feature>
<feature type="domain" description="Hydantoinase B/oxoprolinase" evidence="3">
    <location>
        <begin position="688"/>
        <end position="1195"/>
    </location>
</feature>
<evidence type="ECO:0000259" key="4">
    <source>
        <dbReference type="Pfam" id="PF05378"/>
    </source>
</evidence>
<sequence>MTGRWEFWIDRGGTFTDVVGRRPDGRLVTRKVLSHDPARRRDAAVAGIRLLLGLGPDEPVPADRIAVVKMGTTVATNALLERRGEPTVLLITEGFRDALRIAYQNRPRLFDRHIVLPEAVYARVIEVPERVDAHGRVVRPLDEPAVAGALAEAYRDGFRSAAVVLMHGYRHPEHEARVAEAARAAGFPQISCSHEVSPLIKLIPRGDTTVVDAYLSPILRRYVDEVARELAGIRLMFMQSNGGLREAAHFRGKDAVLSGPAGGVVGMVRTSARAGHDRVIGFDMGGTSTDVSHYAGTFERELGTQVAGVRMRAPMMSIHTVAAGGGSVLHYDGRRYRVGPDSAGAVPGPACYRGAGPLTVTDANVMLGRVQPAHFPAVFGAGGDLPLDAEVVRERFTTLAREVGGDRTPEDVAAGFLEIAVLNMANAVKKISVERGHDVTRYALTSFGGAGGQHACAVADALGVDTVLVPPLAGVLSAYGIGLADATAMRERSVEAELDAAGTHARVTDLCAELADRTREELRADGLPDAAITTRARVLLRYAGTDASLPVDLAPPDELTTRFTDLHRARYAFTLDRPLVVEAVTVEAVGSAGPHGPVLVDAGERTGALTPVATVRMHSAGTPHDAPLHRREDLLPGDTVDGPAILAEADATTVVDTGWQATATDGGHLLLRRVVPRPARVAAGTDVDPVLLEVFNNLFMSIAEQMGVRLENTAQSVNIKERLDFSCALFDAEGNLIANAPHIPVHLGSMGESIKEVLRRRGHDLRPGDVYAINDPYHGGTHLPDVTVVTPVFDDAGDELRFLVASRGHHAEIGGITPGSMPAFSRTVDEEGVLFDNWLLVRDGRLRETETRALLGGARHPSRDPDTNLADLRAQIAANEKGIEELRRTVEEFGLDVVRAYMRHVRANAEESVRRIVARLDDGAYRYETDGGAVIRVAVRVDRERRSAVLDFTGTSDQLPGNANAPTAVVMAAVLYVFRTLVDEDIPLNSGCLEPLEVRVPPGSMLAPVPPAATVAGNVETSQAVTGALYAALRVQAEGSGTMNNVTFGNARVQYYETVASGSGAGDGFDGADAVQTHMTNSRLTDPEILEWRHPVRVDAFAVREDSGGRGRWHGGHGVERRLRFLEPMTVALLTGHRRVPPYGMAGGEPGALGENLVERADGTVEHLGGAATTEVGPDDVLVLRTPGGGGYGPPPL</sequence>
<dbReference type="PANTHER" id="PTHR11365:SF23">
    <property type="entry name" value="HYPOTHETICAL 5-OXOPROLINASE (EUROFUNG)-RELATED"/>
    <property type="match status" value="1"/>
</dbReference>
<evidence type="ECO:0000259" key="3">
    <source>
        <dbReference type="Pfam" id="PF02538"/>
    </source>
</evidence>
<dbReference type="Pfam" id="PF19278">
    <property type="entry name" value="Hydant_A_C"/>
    <property type="match status" value="1"/>
</dbReference>
<proteinExistence type="inferred from homology"/>
<reference evidence="6" key="1">
    <citation type="submission" date="2021-09" db="EMBL/GenBank/DDBJ databases">
        <title>Complete genome sequence and metabolic characterization of Streptomyces tanashiensis DSM 731 the producer of antibacterial Kalafungin and diverse secondary metabolites.</title>
        <authorList>
            <person name="Abbasi M.N."/>
            <person name="Anwar M.N."/>
            <person name="Alam K."/>
            <person name="Shoaib M."/>
            <person name="Lin Z."/>
            <person name="Hayat M."/>
            <person name="Ali M.I."/>
            <person name="Malik H.M.T."/>
            <person name="Ahmed I."/>
            <person name="Li A."/>
            <person name="Hailong Wang H."/>
            <person name="Zhang Y."/>
        </authorList>
    </citation>
    <scope>NUCLEOTIDE SEQUENCE</scope>
    <source>
        <strain evidence="6">Kala</strain>
    </source>
</reference>
<dbReference type="Proteomes" id="UP001164506">
    <property type="component" value="Chromosome"/>
</dbReference>
<evidence type="ECO:0000259" key="5">
    <source>
        <dbReference type="Pfam" id="PF19278"/>
    </source>
</evidence>
<comment type="similarity">
    <text evidence="1">Belongs to the oxoprolinase family.</text>
</comment>